<dbReference type="AlphaFoldDB" id="A0A8S0W661"/>
<sequence>MKFGRQGPNEENAFMGQPGFPAQPPAPPPGMGPSPGAIRNTLGSGLKGSGFFQKDGQIRNLRGGFIGAKRTEPGSGYQGYPFPAQTPGGYPGGLPQGYPSGSPQGYPSQGYPSRGYPSQGYPSQGYPSQGYPSQGYPSQGYPPPGYPPQASQGYSAPGSAGPLMGNSQEGSPGVPGNWQGTNTSSGSGKMGKGPFSFLGSDGGFGGMPQMRQLVLQAAAEGIMGNGVATISPDNTFLMVANLPPPNVFQSGGSPGGKGPVYATYLVDKKGQTGFLAGVMAPVGNGVYRAQFNSPVPLAPYERVVVSVENPQYLGQAPRGPIILKVKEATGPATFVKPFRNAAGSLWGKISGLFGGGGKVPVPGPETYVPEAVVSPVPEALPGGPGAMLGAGAAAGAGALAGAAAGVPAGAGIAAAAANGSPAGGDGLGVGEGIAPQGFPPPGYYPPRPSGTK</sequence>
<name>A0A8S0W661_9FIRM</name>
<evidence type="ECO:0000313" key="2">
    <source>
        <dbReference type="EMBL" id="CAA7599519.1"/>
    </source>
</evidence>
<evidence type="ECO:0000256" key="1">
    <source>
        <dbReference type="SAM" id="MobiDB-lite"/>
    </source>
</evidence>
<keyword evidence="4" id="KW-1185">Reference proteome</keyword>
<dbReference type="KEGG" id="aacx:DEACI_0145"/>
<proteinExistence type="predicted"/>
<reference evidence="2" key="2">
    <citation type="submission" date="2020-01" db="EMBL/GenBank/DDBJ databases">
        <authorList>
            <person name="Hornung B."/>
        </authorList>
    </citation>
    <scope>NUCLEOTIDE SEQUENCE</scope>
    <source>
        <strain evidence="2">PacBioINE</strain>
    </source>
</reference>
<dbReference type="EMBL" id="LR746496">
    <property type="protein sequence ID" value="CAA7599519.1"/>
    <property type="molecule type" value="Genomic_DNA"/>
</dbReference>
<feature type="compositionally biased region" description="Pro residues" evidence="1">
    <location>
        <begin position="437"/>
        <end position="452"/>
    </location>
</feature>
<feature type="compositionally biased region" description="Low complexity" evidence="1">
    <location>
        <begin position="96"/>
        <end position="139"/>
    </location>
</feature>
<dbReference type="Proteomes" id="UP001071230">
    <property type="component" value="Unassembled WGS sequence"/>
</dbReference>
<organism evidence="2">
    <name type="scientific">Acididesulfobacillus acetoxydans</name>
    <dbReference type="NCBI Taxonomy" id="1561005"/>
    <lineage>
        <taxon>Bacteria</taxon>
        <taxon>Bacillati</taxon>
        <taxon>Bacillota</taxon>
        <taxon>Clostridia</taxon>
        <taxon>Eubacteriales</taxon>
        <taxon>Peptococcaceae</taxon>
        <taxon>Acididesulfobacillus</taxon>
    </lineage>
</organism>
<dbReference type="EMBL" id="CDGJ01000090">
    <property type="protein sequence ID" value="CEJ08688.1"/>
    <property type="molecule type" value="Genomic_DNA"/>
</dbReference>
<dbReference type="Proteomes" id="UP000836597">
    <property type="component" value="Chromosome"/>
</dbReference>
<accession>A0A8S0W661</accession>
<gene>
    <name evidence="2" type="ORF">DEACI_0145</name>
    <name evidence="3" type="ORF">DEACI_3167</name>
</gene>
<feature type="region of interest" description="Disordered" evidence="1">
    <location>
        <begin position="1"/>
        <end position="188"/>
    </location>
</feature>
<evidence type="ECO:0000313" key="3">
    <source>
        <dbReference type="EMBL" id="CEJ08688.1"/>
    </source>
</evidence>
<reference evidence="3" key="1">
    <citation type="submission" date="2014-11" db="EMBL/GenBank/DDBJ databases">
        <authorList>
            <person name="Hornung B.V."/>
        </authorList>
    </citation>
    <scope>NUCLEOTIDE SEQUENCE</scope>
    <source>
        <strain evidence="3">INE</strain>
    </source>
</reference>
<feature type="compositionally biased region" description="Pro residues" evidence="1">
    <location>
        <begin position="21"/>
        <end position="32"/>
    </location>
</feature>
<protein>
    <submittedName>
        <fullName evidence="2">Uncharacterized protein</fullName>
    </submittedName>
</protein>
<feature type="compositionally biased region" description="Polar residues" evidence="1">
    <location>
        <begin position="178"/>
        <end position="187"/>
    </location>
</feature>
<evidence type="ECO:0000313" key="4">
    <source>
        <dbReference type="Proteomes" id="UP001071230"/>
    </source>
</evidence>
<feature type="region of interest" description="Disordered" evidence="1">
    <location>
        <begin position="424"/>
        <end position="452"/>
    </location>
</feature>